<reference evidence="4" key="4">
    <citation type="submission" date="2016-08" db="EMBL/GenBank/DDBJ databases">
        <title>Sequencing, assembly and comparative genomics of S. aureofaciens ATCC 10762.</title>
        <authorList>
            <person name="Gradnigo J.S."/>
            <person name="Johnson N."/>
            <person name="Somerville G.A."/>
        </authorList>
    </citation>
    <scope>NUCLEOTIDE SEQUENCE [LARGE SCALE GENOMIC DNA]</scope>
    <source>
        <strain evidence="4">ATCC 10762 / DSM 40127 / CCM 3239 / JCM 4008 / LMG 5968 / NBRC 12843 / NCIMB 8234 / A-377</strain>
    </source>
</reference>
<gene>
    <name evidence="2" type="ORF">GCM10010502_63510</name>
    <name evidence="3" type="ORF">HS99_0006225</name>
</gene>
<reference evidence="2" key="1">
    <citation type="journal article" date="2014" name="Int. J. Syst. Evol. Microbiol.">
        <title>Complete genome sequence of Corynebacterium casei LMG S-19264T (=DSM 44701T), isolated from a smear-ripened cheese.</title>
        <authorList>
            <consortium name="US DOE Joint Genome Institute (JGI-PGF)"/>
            <person name="Walter F."/>
            <person name="Albersmeier A."/>
            <person name="Kalinowski J."/>
            <person name="Ruckert C."/>
        </authorList>
    </citation>
    <scope>NUCLEOTIDE SEQUENCE</scope>
    <source>
        <strain evidence="2">JCM 4434</strain>
    </source>
</reference>
<dbReference type="GO" id="GO:0003700">
    <property type="term" value="F:DNA-binding transcription factor activity"/>
    <property type="evidence" value="ECO:0007669"/>
    <property type="project" value="InterPro"/>
</dbReference>
<dbReference type="Proteomes" id="UP000037395">
    <property type="component" value="Unassembled WGS sequence"/>
</dbReference>
<feature type="domain" description="HTH marR-type" evidence="1">
    <location>
        <begin position="30"/>
        <end position="90"/>
    </location>
</feature>
<dbReference type="InterPro" id="IPR036390">
    <property type="entry name" value="WH_DNA-bd_sf"/>
</dbReference>
<dbReference type="OrthoDB" id="4258273at2"/>
<dbReference type="KEGG" id="kau:B6264_29695"/>
<evidence type="ECO:0000313" key="3">
    <source>
        <dbReference type="EMBL" id="OEV37373.1"/>
    </source>
</evidence>
<evidence type="ECO:0000313" key="2">
    <source>
        <dbReference type="EMBL" id="GGV00345.1"/>
    </source>
</evidence>
<comment type="caution">
    <text evidence="3">The sequence shown here is derived from an EMBL/GenBank/DDBJ whole genome shotgun (WGS) entry which is preliminary data.</text>
</comment>
<sequence>MSSPAAVEFAVRFLEADEINALLLRAGSLPGADLRMLMYYATAVPIGEAVTKTTTDIGRELGLSTTSASRSIGRLAAAGWLELSHSAVGSRFYVLGRAALGIETDEKDEVAGEDGQLAKVHQLRPRG</sequence>
<keyword evidence="4" id="KW-1185">Reference proteome</keyword>
<dbReference type="EMBL" id="JPRF03000021">
    <property type="protein sequence ID" value="OEV37373.1"/>
    <property type="molecule type" value="Genomic_DNA"/>
</dbReference>
<reference evidence="3" key="3">
    <citation type="submission" date="2016-08" db="EMBL/GenBank/DDBJ databases">
        <title>Sequencing, Assembly and Comparative Genomics of S. aureofaciens ATCC 10762.</title>
        <authorList>
            <person name="Gradnigo J.S."/>
            <person name="Johnson N."/>
            <person name="Somerville G.A."/>
        </authorList>
    </citation>
    <scope>NUCLEOTIDE SEQUENCE [LARGE SCALE GENOMIC DNA]</scope>
    <source>
        <strain evidence="3">ATCC 10762</strain>
    </source>
</reference>
<reference evidence="3 4" key="2">
    <citation type="submission" date="2014-07" db="EMBL/GenBank/DDBJ databases">
        <authorList>
            <person name="Zhang J.E."/>
            <person name="Yang H."/>
            <person name="Guo J."/>
            <person name="Deng Z."/>
            <person name="Luo H."/>
            <person name="Luo M."/>
            <person name="Zhao B."/>
        </authorList>
    </citation>
    <scope>NUCLEOTIDE SEQUENCE [LARGE SCALE GENOMIC DNA]</scope>
    <source>
        <strain evidence="3">ATCC 10762</strain>
        <strain evidence="4">ATCC 10762 / DSM 40127 / CCM 3239 / JCM 4008 / LMG 5968 / NBRC 12843 / NCIMB 8234 / A-377</strain>
    </source>
</reference>
<dbReference type="InterPro" id="IPR000835">
    <property type="entry name" value="HTH_MarR-typ"/>
</dbReference>
<dbReference type="Proteomes" id="UP000610124">
    <property type="component" value="Unassembled WGS sequence"/>
</dbReference>
<protein>
    <recommendedName>
        <fullName evidence="1">HTH marR-type domain-containing protein</fullName>
    </recommendedName>
</protein>
<dbReference type="AlphaFoldDB" id="A0A1E7NA54"/>
<proteinExistence type="predicted"/>
<dbReference type="InterPro" id="IPR036388">
    <property type="entry name" value="WH-like_DNA-bd_sf"/>
</dbReference>
<dbReference type="RefSeq" id="WP_030556403.1">
    <property type="nucleotide sequence ID" value="NZ_BMUB01000024.1"/>
</dbReference>
<dbReference type="Gene3D" id="1.10.10.10">
    <property type="entry name" value="Winged helix-like DNA-binding domain superfamily/Winged helix DNA-binding domain"/>
    <property type="match status" value="1"/>
</dbReference>
<accession>A0A8H9I3Y7</accession>
<accession>A0A1E7NA54</accession>
<evidence type="ECO:0000259" key="1">
    <source>
        <dbReference type="Pfam" id="PF12802"/>
    </source>
</evidence>
<dbReference type="EMBL" id="BMUB01000024">
    <property type="protein sequence ID" value="GGV00345.1"/>
    <property type="molecule type" value="Genomic_DNA"/>
</dbReference>
<dbReference type="Pfam" id="PF12802">
    <property type="entry name" value="MarR_2"/>
    <property type="match status" value="1"/>
</dbReference>
<reference evidence="2" key="5">
    <citation type="submission" date="2020-09" db="EMBL/GenBank/DDBJ databases">
        <authorList>
            <person name="Sun Q."/>
            <person name="Ohkuma M."/>
        </authorList>
    </citation>
    <scope>NUCLEOTIDE SEQUENCE</scope>
    <source>
        <strain evidence="2">JCM 4434</strain>
    </source>
</reference>
<evidence type="ECO:0000313" key="4">
    <source>
        <dbReference type="Proteomes" id="UP000037395"/>
    </source>
</evidence>
<dbReference type="GeneID" id="97489285"/>
<dbReference type="SUPFAM" id="SSF46785">
    <property type="entry name" value="Winged helix' DNA-binding domain"/>
    <property type="match status" value="1"/>
</dbReference>
<organism evidence="3 4">
    <name type="scientific">Kitasatospora aureofaciens</name>
    <name type="common">Streptomyces aureofaciens</name>
    <dbReference type="NCBI Taxonomy" id="1894"/>
    <lineage>
        <taxon>Bacteria</taxon>
        <taxon>Bacillati</taxon>
        <taxon>Actinomycetota</taxon>
        <taxon>Actinomycetes</taxon>
        <taxon>Kitasatosporales</taxon>
        <taxon>Streptomycetaceae</taxon>
        <taxon>Kitasatospora</taxon>
    </lineage>
</organism>
<name>A0A1E7NA54_KITAU</name>